<organism evidence="1">
    <name type="scientific">Triticum urartu</name>
    <name type="common">Red wild einkorn</name>
    <name type="synonym">Crithodium urartu</name>
    <dbReference type="NCBI Taxonomy" id="4572"/>
    <lineage>
        <taxon>Eukaryota</taxon>
        <taxon>Viridiplantae</taxon>
        <taxon>Streptophyta</taxon>
        <taxon>Embryophyta</taxon>
        <taxon>Tracheophyta</taxon>
        <taxon>Spermatophyta</taxon>
        <taxon>Magnoliopsida</taxon>
        <taxon>Liliopsida</taxon>
        <taxon>Poales</taxon>
        <taxon>Poaceae</taxon>
        <taxon>BOP clade</taxon>
        <taxon>Pooideae</taxon>
        <taxon>Triticodae</taxon>
        <taxon>Triticeae</taxon>
        <taxon>Triticinae</taxon>
        <taxon>Triticum</taxon>
    </lineage>
</organism>
<dbReference type="AlphaFoldDB" id="M7ZVU7"/>
<evidence type="ECO:0000313" key="1">
    <source>
        <dbReference type="EMBL" id="EMS52244.1"/>
    </source>
</evidence>
<proteinExistence type="predicted"/>
<gene>
    <name evidence="1" type="ORF">TRIUR3_12740</name>
</gene>
<name>M7ZVU7_TRIUA</name>
<dbReference type="EMBL" id="KD209705">
    <property type="protein sequence ID" value="EMS52244.1"/>
    <property type="molecule type" value="Genomic_DNA"/>
</dbReference>
<protein>
    <submittedName>
        <fullName evidence="1">Uncharacterized protein</fullName>
    </submittedName>
</protein>
<accession>M7ZVU7</accession>
<reference evidence="1" key="1">
    <citation type="journal article" date="2013" name="Nature">
        <title>Draft genome of the wheat A-genome progenitor Triticum urartu.</title>
        <authorList>
            <person name="Ling H.Q."/>
            <person name="Zhao S."/>
            <person name="Liu D."/>
            <person name="Wang J."/>
            <person name="Sun H."/>
            <person name="Zhang C."/>
            <person name="Fan H."/>
            <person name="Li D."/>
            <person name="Dong L."/>
            <person name="Tao Y."/>
            <person name="Gao C."/>
            <person name="Wu H."/>
            <person name="Li Y."/>
            <person name="Cui Y."/>
            <person name="Guo X."/>
            <person name="Zheng S."/>
            <person name="Wang B."/>
            <person name="Yu K."/>
            <person name="Liang Q."/>
            <person name="Yang W."/>
            <person name="Lou X."/>
            <person name="Chen J."/>
            <person name="Feng M."/>
            <person name="Jian J."/>
            <person name="Zhang X."/>
            <person name="Luo G."/>
            <person name="Jiang Y."/>
            <person name="Liu J."/>
            <person name="Wang Z."/>
            <person name="Sha Y."/>
            <person name="Zhang B."/>
            <person name="Wu H."/>
            <person name="Tang D."/>
            <person name="Shen Q."/>
            <person name="Xue P."/>
            <person name="Zou S."/>
            <person name="Wang X."/>
            <person name="Liu X."/>
            <person name="Wang F."/>
            <person name="Yang Y."/>
            <person name="An X."/>
            <person name="Dong Z."/>
            <person name="Zhang K."/>
            <person name="Zhang X."/>
            <person name="Luo M.C."/>
            <person name="Dvorak J."/>
            <person name="Tong Y."/>
            <person name="Wang J."/>
            <person name="Yang H."/>
            <person name="Li Z."/>
            <person name="Wang D."/>
            <person name="Zhang A."/>
            <person name="Wang J."/>
        </authorList>
    </citation>
    <scope>NUCLEOTIDE SEQUENCE</scope>
</reference>
<sequence>MDRKLNQGPGSRGLVPHASACYATATAGRSSLATWSLAQCCGDVPRFLE</sequence>